<name>A0ABQ6IWE5_9MICO</name>
<sequence length="859" mass="95578">MTVPTLADALTDLSPTTAGDLDPDDLYVAFIDWVTARGIEPYPHQEEALLELVTGSNVILATPTGSGKSLVAAGAHFFALAEFARTRRRTYYTAPIKALVSEKFFDLCATFGAQNVGMLTGDAAVNAQAPIVCCTAEVLANIALREGPGARIGQVVMDEFHFYSEPDRGWAWQVPILELPQAQFLLMSATLGEVAMFTEDLTRRTGRQTAVVAGAERPVPLSFHYAMTPLHETLEELLSTHQAPVYVVHFTQAAALERAQALMSLNVTTKEEKARILEELRGFRFAKGFGATLSRLVKHGIGVHHAGMLPKYRRLVETLAQKGLLKVVCGTDTLGVGINVPIRTVVLTGLTKFDGTKQRLLKSREFHQIAGRAGRAGFDTSGSVVVQAPDHVIENHKALLKAGDDEKKRRKVQRKKAPDGFVNWSEDTYHRIRDGEPEAMVSRMRVSHATILNMIQREGNAVTAVRKLLTDNHEPPRQQVRLQRQAIEILRTLLDTGVVEKLGEPDETGRTLRVVEELQRGFALNQPLSPFALAALDLLDREDPLYALDVLSIIESTLDDPRPILMAQQFQARGEAVAEMKVDGIEYEERMELLEEVTWPKPLQDLLEAAFAMYRQTHPWLDEEALSPKSIVRDLYERAMTFGEYVAFYNLARAEGVVLRYLSDAYKALRQTVPDAAKTEELDDLIEWLGEVVRQTDSSLLDEWEVLTDPDRGDLDLEEVRARSATARPLTSNPRALRVIVRNALWQRVELAARRRVDDLGRLDAPTSVGAPGMDADDWADALEEYFEEHEEIGTGPDARGPSMFVVDADSEAGFWLVQQILDDPAGHRDWRIWAEVDLAASDEAGELVFRVVDVGRMD</sequence>
<accession>A0ABQ6IWE5</accession>
<dbReference type="Pfam" id="PF00271">
    <property type="entry name" value="Helicase_C"/>
    <property type="match status" value="1"/>
</dbReference>
<dbReference type="PANTHER" id="PTHR12131:SF1">
    <property type="entry name" value="ATP-DEPENDENT RNA HELICASE SUPV3L1, MITOCHONDRIAL-RELATED"/>
    <property type="match status" value="1"/>
</dbReference>
<dbReference type="SMART" id="SM00490">
    <property type="entry name" value="HELICc"/>
    <property type="match status" value="1"/>
</dbReference>
<dbReference type="PROSITE" id="PS51194">
    <property type="entry name" value="HELICASE_CTER"/>
    <property type="match status" value="1"/>
</dbReference>
<evidence type="ECO:0000259" key="5">
    <source>
        <dbReference type="PROSITE" id="PS51192"/>
    </source>
</evidence>
<dbReference type="InterPro" id="IPR027417">
    <property type="entry name" value="P-loop_NTPase"/>
</dbReference>
<dbReference type="PANTHER" id="PTHR12131">
    <property type="entry name" value="ATP-DEPENDENT RNA AND DNA HELICASE"/>
    <property type="match status" value="1"/>
</dbReference>
<dbReference type="GO" id="GO:0004386">
    <property type="term" value="F:helicase activity"/>
    <property type="evidence" value="ECO:0007669"/>
    <property type="project" value="UniProtKB-KW"/>
</dbReference>
<comment type="caution">
    <text evidence="7">The sequence shown here is derived from an EMBL/GenBank/DDBJ whole genome shotgun (WGS) entry which is preliminary data.</text>
</comment>
<dbReference type="InterPro" id="IPR011545">
    <property type="entry name" value="DEAD/DEAH_box_helicase_dom"/>
</dbReference>
<evidence type="ECO:0000313" key="7">
    <source>
        <dbReference type="EMBL" id="GMA41013.1"/>
    </source>
</evidence>
<evidence type="ECO:0000256" key="2">
    <source>
        <dbReference type="ARBA" id="ARBA00022801"/>
    </source>
</evidence>
<organism evidence="7 8">
    <name type="scientific">Mobilicoccus caccae</name>
    <dbReference type="NCBI Taxonomy" id="1859295"/>
    <lineage>
        <taxon>Bacteria</taxon>
        <taxon>Bacillati</taxon>
        <taxon>Actinomycetota</taxon>
        <taxon>Actinomycetes</taxon>
        <taxon>Micrococcales</taxon>
        <taxon>Dermatophilaceae</taxon>
        <taxon>Mobilicoccus</taxon>
    </lineage>
</organism>
<keyword evidence="1" id="KW-0547">Nucleotide-binding</keyword>
<keyword evidence="3 7" id="KW-0347">Helicase</keyword>
<feature type="domain" description="Helicase ATP-binding" evidence="5">
    <location>
        <begin position="49"/>
        <end position="193"/>
    </location>
</feature>
<dbReference type="InterPro" id="IPR001650">
    <property type="entry name" value="Helicase_C-like"/>
</dbReference>
<evidence type="ECO:0000313" key="8">
    <source>
        <dbReference type="Proteomes" id="UP001157126"/>
    </source>
</evidence>
<keyword evidence="2" id="KW-0378">Hydrolase</keyword>
<evidence type="ECO:0000256" key="4">
    <source>
        <dbReference type="ARBA" id="ARBA00022840"/>
    </source>
</evidence>
<dbReference type="EMBL" id="BSUO01000001">
    <property type="protein sequence ID" value="GMA41013.1"/>
    <property type="molecule type" value="Genomic_DNA"/>
</dbReference>
<dbReference type="RefSeq" id="WP_284304619.1">
    <property type="nucleotide sequence ID" value="NZ_BSUO01000001.1"/>
</dbReference>
<gene>
    <name evidence="7" type="ORF">GCM10025883_30580</name>
</gene>
<evidence type="ECO:0000256" key="3">
    <source>
        <dbReference type="ARBA" id="ARBA00022806"/>
    </source>
</evidence>
<keyword evidence="8" id="KW-1185">Reference proteome</keyword>
<dbReference type="Pfam" id="PF00270">
    <property type="entry name" value="DEAD"/>
    <property type="match status" value="1"/>
</dbReference>
<dbReference type="SUPFAM" id="SSF52540">
    <property type="entry name" value="P-loop containing nucleoside triphosphate hydrolases"/>
    <property type="match status" value="1"/>
</dbReference>
<dbReference type="InterPro" id="IPR050699">
    <property type="entry name" value="RNA-DNA_Helicase"/>
</dbReference>
<dbReference type="InterPro" id="IPR021904">
    <property type="entry name" value="DUF3516"/>
</dbReference>
<proteinExistence type="predicted"/>
<protein>
    <submittedName>
        <fullName evidence="7">DEAD/DEAH box helicase</fullName>
    </submittedName>
</protein>
<evidence type="ECO:0000256" key="1">
    <source>
        <dbReference type="ARBA" id="ARBA00022741"/>
    </source>
</evidence>
<dbReference type="Proteomes" id="UP001157126">
    <property type="component" value="Unassembled WGS sequence"/>
</dbReference>
<dbReference type="SMART" id="SM00487">
    <property type="entry name" value="DEXDc"/>
    <property type="match status" value="1"/>
</dbReference>
<dbReference type="PROSITE" id="PS51192">
    <property type="entry name" value="HELICASE_ATP_BIND_1"/>
    <property type="match status" value="1"/>
</dbReference>
<dbReference type="Pfam" id="PF12029">
    <property type="entry name" value="DUF3516"/>
    <property type="match status" value="1"/>
</dbReference>
<evidence type="ECO:0000259" key="6">
    <source>
        <dbReference type="PROSITE" id="PS51194"/>
    </source>
</evidence>
<dbReference type="Gene3D" id="3.40.50.300">
    <property type="entry name" value="P-loop containing nucleotide triphosphate hydrolases"/>
    <property type="match status" value="2"/>
</dbReference>
<reference evidence="8" key="1">
    <citation type="journal article" date="2019" name="Int. J. Syst. Evol. Microbiol.">
        <title>The Global Catalogue of Microorganisms (GCM) 10K type strain sequencing project: providing services to taxonomists for standard genome sequencing and annotation.</title>
        <authorList>
            <consortium name="The Broad Institute Genomics Platform"/>
            <consortium name="The Broad Institute Genome Sequencing Center for Infectious Disease"/>
            <person name="Wu L."/>
            <person name="Ma J."/>
        </authorList>
    </citation>
    <scope>NUCLEOTIDE SEQUENCE [LARGE SCALE GENOMIC DNA]</scope>
    <source>
        <strain evidence="8">NBRC 113072</strain>
    </source>
</reference>
<keyword evidence="4" id="KW-0067">ATP-binding</keyword>
<feature type="domain" description="Helicase C-terminal" evidence="6">
    <location>
        <begin position="233"/>
        <end position="429"/>
    </location>
</feature>
<dbReference type="InterPro" id="IPR014001">
    <property type="entry name" value="Helicase_ATP-bd"/>
</dbReference>